<dbReference type="RefSeq" id="WP_184153957.1">
    <property type="nucleotide sequence ID" value="NZ_JACHFM010000005.1"/>
</dbReference>
<name>A0A840SXX6_9RHOB</name>
<organism evidence="2 3">
    <name type="scientific">Amaricoccus macauensis</name>
    <dbReference type="NCBI Taxonomy" id="57001"/>
    <lineage>
        <taxon>Bacteria</taxon>
        <taxon>Pseudomonadati</taxon>
        <taxon>Pseudomonadota</taxon>
        <taxon>Alphaproteobacteria</taxon>
        <taxon>Rhodobacterales</taxon>
        <taxon>Paracoccaceae</taxon>
        <taxon>Amaricoccus</taxon>
    </lineage>
</organism>
<evidence type="ECO:0008006" key="4">
    <source>
        <dbReference type="Google" id="ProtNLM"/>
    </source>
</evidence>
<feature type="chain" id="PRO_5032657879" description="SRPBCC family protein" evidence="1">
    <location>
        <begin position="25"/>
        <end position="175"/>
    </location>
</feature>
<gene>
    <name evidence="2" type="ORF">HNP73_003922</name>
</gene>
<evidence type="ECO:0000313" key="2">
    <source>
        <dbReference type="EMBL" id="MBB5223961.1"/>
    </source>
</evidence>
<dbReference type="Gene3D" id="3.30.530.20">
    <property type="match status" value="1"/>
</dbReference>
<dbReference type="SUPFAM" id="SSF55961">
    <property type="entry name" value="Bet v1-like"/>
    <property type="match status" value="1"/>
</dbReference>
<sequence>MPIWRSVAVGFIMAVALSGGVAQAHGPSRQKASEEATLGASVDEVWAVVGNFADMSWYPGVSKTEVAADGKTRTVSFGDVSVPEELGKYDAEKHTIAFRRTQDDVELIPVTNFANTIVLSDEGGKAHVKWSAAFYRGFPNANPPAELSDEAAMKAATDFIQGGLDALTTRFGAGG</sequence>
<comment type="caution">
    <text evidence="2">The sequence shown here is derived from an EMBL/GenBank/DDBJ whole genome shotgun (WGS) entry which is preliminary data.</text>
</comment>
<dbReference type="PANTHER" id="PTHR39332">
    <property type="entry name" value="BLL4707 PROTEIN"/>
    <property type="match status" value="1"/>
</dbReference>
<evidence type="ECO:0000313" key="3">
    <source>
        <dbReference type="Proteomes" id="UP000549457"/>
    </source>
</evidence>
<dbReference type="EMBL" id="JACHFM010000005">
    <property type="protein sequence ID" value="MBB5223961.1"/>
    <property type="molecule type" value="Genomic_DNA"/>
</dbReference>
<keyword evidence="1" id="KW-0732">Signal</keyword>
<dbReference type="CDD" id="cd07821">
    <property type="entry name" value="PYR_PYL_RCAR_like"/>
    <property type="match status" value="1"/>
</dbReference>
<dbReference type="InterPro" id="IPR019587">
    <property type="entry name" value="Polyketide_cyclase/dehydratase"/>
</dbReference>
<proteinExistence type="predicted"/>
<feature type="signal peptide" evidence="1">
    <location>
        <begin position="1"/>
        <end position="24"/>
    </location>
</feature>
<keyword evidence="3" id="KW-1185">Reference proteome</keyword>
<reference evidence="2 3" key="1">
    <citation type="submission" date="2020-08" db="EMBL/GenBank/DDBJ databases">
        <title>Genomic Encyclopedia of Type Strains, Phase IV (KMG-IV): sequencing the most valuable type-strain genomes for metagenomic binning, comparative biology and taxonomic classification.</title>
        <authorList>
            <person name="Goeker M."/>
        </authorList>
    </citation>
    <scope>NUCLEOTIDE SEQUENCE [LARGE SCALE GENOMIC DNA]</scope>
    <source>
        <strain evidence="2 3">DSM 101730</strain>
    </source>
</reference>
<accession>A0A840SXX6</accession>
<protein>
    <recommendedName>
        <fullName evidence="4">SRPBCC family protein</fullName>
    </recommendedName>
</protein>
<dbReference type="Proteomes" id="UP000549457">
    <property type="component" value="Unassembled WGS sequence"/>
</dbReference>
<dbReference type="PANTHER" id="PTHR39332:SF7">
    <property type="entry name" value="SRPBCC FAMILY PROTEIN"/>
    <property type="match status" value="1"/>
</dbReference>
<dbReference type="AlphaFoldDB" id="A0A840SXX6"/>
<evidence type="ECO:0000256" key="1">
    <source>
        <dbReference type="SAM" id="SignalP"/>
    </source>
</evidence>
<dbReference type="InterPro" id="IPR023393">
    <property type="entry name" value="START-like_dom_sf"/>
</dbReference>
<dbReference type="Pfam" id="PF10604">
    <property type="entry name" value="Polyketide_cyc2"/>
    <property type="match status" value="1"/>
</dbReference>